<evidence type="ECO:0000313" key="1">
    <source>
        <dbReference type="EMBL" id="PHM56141.1"/>
    </source>
</evidence>
<name>A0A2G0QAB1_XENHO</name>
<accession>A0A2G0QAB1</accession>
<comment type="caution">
    <text evidence="1">The sequence shown here is derived from an EMBL/GenBank/DDBJ whole genome shotgun (WGS) entry which is preliminary data.</text>
</comment>
<reference evidence="1 2" key="1">
    <citation type="journal article" date="2017" name="Nat. Microbiol.">
        <title>Natural product diversity associated with the nematode symbionts Photorhabdus and Xenorhabdus.</title>
        <authorList>
            <person name="Tobias N.J."/>
            <person name="Wolff H."/>
            <person name="Djahanschiri B."/>
            <person name="Grundmann F."/>
            <person name="Kronenwerth M."/>
            <person name="Shi Y.M."/>
            <person name="Simonyi S."/>
            <person name="Grun P."/>
            <person name="Shapiro-Ilan D."/>
            <person name="Pidot S.J."/>
            <person name="Stinear T.P."/>
            <person name="Ebersberger I."/>
            <person name="Bode H.B."/>
        </authorList>
    </citation>
    <scope>NUCLEOTIDE SEQUENCE [LARGE SCALE GENOMIC DNA]</scope>
    <source>
        <strain evidence="1 2">DSM 17903</strain>
    </source>
</reference>
<organism evidence="1 2">
    <name type="scientific">Xenorhabdus hominickii</name>
    <dbReference type="NCBI Taxonomy" id="351679"/>
    <lineage>
        <taxon>Bacteria</taxon>
        <taxon>Pseudomonadati</taxon>
        <taxon>Pseudomonadota</taxon>
        <taxon>Gammaproteobacteria</taxon>
        <taxon>Enterobacterales</taxon>
        <taxon>Morganellaceae</taxon>
        <taxon>Xenorhabdus</taxon>
    </lineage>
</organism>
<proteinExistence type="predicted"/>
<dbReference type="Proteomes" id="UP000225433">
    <property type="component" value="Unassembled WGS sequence"/>
</dbReference>
<dbReference type="EMBL" id="NJAI01000002">
    <property type="protein sequence ID" value="PHM56141.1"/>
    <property type="molecule type" value="Genomic_DNA"/>
</dbReference>
<evidence type="ECO:0000313" key="2">
    <source>
        <dbReference type="Proteomes" id="UP000225433"/>
    </source>
</evidence>
<sequence>MLPEKLFHKTQHPLDLIPNEIGSYPLLTAVKALNKFHGLSLIFPKIG</sequence>
<dbReference type="AlphaFoldDB" id="A0A2G0QAB1"/>
<gene>
    <name evidence="1" type="ORF">Xhom_01617</name>
</gene>
<protein>
    <submittedName>
        <fullName evidence="1">Uncharacterized protein</fullName>
    </submittedName>
</protein>